<feature type="transmembrane region" description="Helical" evidence="1">
    <location>
        <begin position="702"/>
        <end position="726"/>
    </location>
</feature>
<dbReference type="AlphaFoldDB" id="A0AA38WUI3"/>
<evidence type="ECO:0000256" key="1">
    <source>
        <dbReference type="SAM" id="Phobius"/>
    </source>
</evidence>
<dbReference type="Proteomes" id="UP001172673">
    <property type="component" value="Unassembled WGS sequence"/>
</dbReference>
<feature type="transmembrane region" description="Helical" evidence="1">
    <location>
        <begin position="214"/>
        <end position="237"/>
    </location>
</feature>
<gene>
    <name evidence="2" type="ORF">H2200_013455</name>
</gene>
<dbReference type="EMBL" id="JAPDRK010000029">
    <property type="protein sequence ID" value="KAJ9602095.1"/>
    <property type="molecule type" value="Genomic_DNA"/>
</dbReference>
<name>A0AA38WUI3_9EURO</name>
<accession>A0AA38WUI3</accession>
<reference evidence="2" key="1">
    <citation type="submission" date="2022-10" db="EMBL/GenBank/DDBJ databases">
        <title>Culturing micro-colonial fungi from biological soil crusts in the Mojave desert and describing Neophaeococcomyces mojavensis, and introducing the new genera and species Taxawa tesnikishii.</title>
        <authorList>
            <person name="Kurbessoian T."/>
            <person name="Stajich J.E."/>
        </authorList>
    </citation>
    <scope>NUCLEOTIDE SEQUENCE</scope>
    <source>
        <strain evidence="2">TK_41</strain>
    </source>
</reference>
<proteinExistence type="predicted"/>
<organism evidence="2 3">
    <name type="scientific">Cladophialophora chaetospira</name>
    <dbReference type="NCBI Taxonomy" id="386627"/>
    <lineage>
        <taxon>Eukaryota</taxon>
        <taxon>Fungi</taxon>
        <taxon>Dikarya</taxon>
        <taxon>Ascomycota</taxon>
        <taxon>Pezizomycotina</taxon>
        <taxon>Eurotiomycetes</taxon>
        <taxon>Chaetothyriomycetidae</taxon>
        <taxon>Chaetothyriales</taxon>
        <taxon>Herpotrichiellaceae</taxon>
        <taxon>Cladophialophora</taxon>
    </lineage>
</organism>
<protein>
    <submittedName>
        <fullName evidence="2">Uncharacterized protein</fullName>
    </submittedName>
</protein>
<keyword evidence="1" id="KW-0472">Membrane</keyword>
<keyword evidence="1" id="KW-1133">Transmembrane helix</keyword>
<comment type="caution">
    <text evidence="2">The sequence shown here is derived from an EMBL/GenBank/DDBJ whole genome shotgun (WGS) entry which is preliminary data.</text>
</comment>
<evidence type="ECO:0000313" key="2">
    <source>
        <dbReference type="EMBL" id="KAJ9602095.1"/>
    </source>
</evidence>
<keyword evidence="3" id="KW-1185">Reference proteome</keyword>
<evidence type="ECO:0000313" key="3">
    <source>
        <dbReference type="Proteomes" id="UP001172673"/>
    </source>
</evidence>
<sequence>MDHLGAGRRTSRSLYGKLFSVAQEHNLDSQQSLDPILPADPKRTYTVEAFSHPQKQYLEYEKVELGDASTPNPAQTFGHSLEGPKEAIRMGFWPNSYKLLPHLAASAVTVAVVQLSFRNEYWMDLIDPNVEILPRITQGGALNALQLAAKLHELILVASLANIIMHVAQSHLVTNHGLPLGMIANSFAIGSGDYLRTKAYWSSIMTGKAHYWRFAMLSLVATLLATLAGPSSAIAVIPSLNWFPVHRPFVNDVLPFFIYNQSTVLWPEELTKASLNGPDSGVDCVNQTLSTLQQDFCPAGGFRDTYAWSGNLLFSNSTSGTNISFPDARGDTRRVLATQSCASDFDGRASGMSLNTFITGALTAYWNFARNNWHGLALATTQPRLSLAGPIYAPRVEVMCNGNDYFNTSEVLKRRHVNFPSFTPGRQLPGEEYILPYHSTLNDTTFDWVRMPAGADNPAIGAAVRVPWEYRDTSNDTGLRQATEIHACSIYAQWVPVEVYYEPRTSDQVSFTVKGSLPNTCLTLPHEKPSPDQEVRNITISQDYADAINQDIAFTAGPTPAIIAMLQQAVFEDPRVTDQVMNTFKSPLLATAQTGVNVNVTNDDVRRSRATMISTLLAGAITDGLARIAGNGLFPFSPSMFLLNQTDGDKLVGRFLVTSAQGGEDETLNSTVSELGTLLRIDPVFDRYGYGYRWQGSKTVQFGIVVLLIHFAIAVAHSVFVFYQLVILKQGMVSSWTTVSELVALAINSSPSARLQDTCAGVEAAKTWRQVVTVREVSAGHLELTVGADSKAQYPRPQAGRLYGRLSDGAEEDDEVFIDAKEDTNS</sequence>
<keyword evidence="1" id="KW-0812">Transmembrane</keyword>